<dbReference type="Proteomes" id="UP000663843">
    <property type="component" value="Unassembled WGS sequence"/>
</dbReference>
<gene>
    <name evidence="2" type="ORF">RDB_LOCUS120068</name>
</gene>
<dbReference type="Gene3D" id="3.40.30.10">
    <property type="entry name" value="Glutaredoxin"/>
    <property type="match status" value="1"/>
</dbReference>
<dbReference type="InterPro" id="IPR036249">
    <property type="entry name" value="Thioredoxin-like_sf"/>
</dbReference>
<dbReference type="InterPro" id="IPR001853">
    <property type="entry name" value="DSBA-like_thioredoxin_dom"/>
</dbReference>
<dbReference type="InterPro" id="IPR051924">
    <property type="entry name" value="GST_Kappa/NadH"/>
</dbReference>
<proteinExistence type="predicted"/>
<accession>A0A8H3CK58</accession>
<organism evidence="2 3">
    <name type="scientific">Rhizoctonia solani</name>
    <dbReference type="NCBI Taxonomy" id="456999"/>
    <lineage>
        <taxon>Eukaryota</taxon>
        <taxon>Fungi</taxon>
        <taxon>Dikarya</taxon>
        <taxon>Basidiomycota</taxon>
        <taxon>Agaricomycotina</taxon>
        <taxon>Agaricomycetes</taxon>
        <taxon>Cantharellales</taxon>
        <taxon>Ceratobasidiaceae</taxon>
        <taxon>Rhizoctonia</taxon>
    </lineage>
</organism>
<dbReference type="PANTHER" id="PTHR42943">
    <property type="entry name" value="GLUTATHIONE S-TRANSFERASE KAPPA"/>
    <property type="match status" value="1"/>
</dbReference>
<evidence type="ECO:0000313" key="2">
    <source>
        <dbReference type="EMBL" id="CAE6482673.1"/>
    </source>
</evidence>
<evidence type="ECO:0000259" key="1">
    <source>
        <dbReference type="Pfam" id="PF01323"/>
    </source>
</evidence>
<dbReference type="PANTHER" id="PTHR42943:SF2">
    <property type="entry name" value="GLUTATHIONE S-TRANSFERASE KAPPA 1"/>
    <property type="match status" value="1"/>
</dbReference>
<dbReference type="GO" id="GO:0006749">
    <property type="term" value="P:glutathione metabolic process"/>
    <property type="evidence" value="ECO:0007669"/>
    <property type="project" value="TreeGrafter"/>
</dbReference>
<dbReference type="GO" id="GO:0005777">
    <property type="term" value="C:peroxisome"/>
    <property type="evidence" value="ECO:0007669"/>
    <property type="project" value="TreeGrafter"/>
</dbReference>
<dbReference type="GO" id="GO:0005739">
    <property type="term" value="C:mitochondrion"/>
    <property type="evidence" value="ECO:0007669"/>
    <property type="project" value="TreeGrafter"/>
</dbReference>
<name>A0A8H3CK58_9AGAM</name>
<dbReference type="AlphaFoldDB" id="A0A8H3CK58"/>
<reference evidence="2" key="1">
    <citation type="submission" date="2021-01" db="EMBL/GenBank/DDBJ databases">
        <authorList>
            <person name="Kaushik A."/>
        </authorList>
    </citation>
    <scope>NUCLEOTIDE SEQUENCE</scope>
    <source>
        <strain evidence="2">AG2-2IIIB</strain>
    </source>
</reference>
<protein>
    <recommendedName>
        <fullName evidence="1">DSBA-like thioredoxin domain-containing protein</fullName>
    </recommendedName>
</protein>
<dbReference type="SUPFAM" id="SSF52833">
    <property type="entry name" value="Thioredoxin-like"/>
    <property type="match status" value="1"/>
</dbReference>
<dbReference type="Pfam" id="PF01323">
    <property type="entry name" value="DSBA"/>
    <property type="match status" value="1"/>
</dbReference>
<sequence>MPETVQVKFYFDIASPFSYIGLERLFRHEKAWKLSIELCPIHLATIIMSSENFPPFSSSSLKQKYMVMDIKRSAQELHIPFNLQLVTGLPASSFDNMAILKALKTFLPQEAFSQVIRELYATCFGNTTLPDDIFIHLNSTHIPQDVLDKAKLAAQTEGFRLAFEKEHADLVNNHGAFGLPWIIVQKPGDNHFEYFWGVFISCGQRNPTYGPCVGSERMSSIAHWLGPSYEYNSKLETEA</sequence>
<feature type="domain" description="DSBA-like thioredoxin" evidence="1">
    <location>
        <begin position="6"/>
        <end position="197"/>
    </location>
</feature>
<comment type="caution">
    <text evidence="2">The sequence shown here is derived from an EMBL/GenBank/DDBJ whole genome shotgun (WGS) entry which is preliminary data.</text>
</comment>
<evidence type="ECO:0000313" key="3">
    <source>
        <dbReference type="Proteomes" id="UP000663843"/>
    </source>
</evidence>
<dbReference type="GO" id="GO:0004364">
    <property type="term" value="F:glutathione transferase activity"/>
    <property type="evidence" value="ECO:0007669"/>
    <property type="project" value="TreeGrafter"/>
</dbReference>
<dbReference type="EMBL" id="CAJMWT010004003">
    <property type="protein sequence ID" value="CAE6482673.1"/>
    <property type="molecule type" value="Genomic_DNA"/>
</dbReference>
<dbReference type="GO" id="GO:0004602">
    <property type="term" value="F:glutathione peroxidase activity"/>
    <property type="evidence" value="ECO:0007669"/>
    <property type="project" value="TreeGrafter"/>
</dbReference>